<dbReference type="Gene3D" id="3.40.190.10">
    <property type="entry name" value="Periplasmic binding protein-like II"/>
    <property type="match status" value="2"/>
</dbReference>
<dbReference type="InterPro" id="IPR005119">
    <property type="entry name" value="LysR_subst-bd"/>
</dbReference>
<feature type="domain" description="HTH lysR-type" evidence="5">
    <location>
        <begin position="16"/>
        <end position="73"/>
    </location>
</feature>
<protein>
    <submittedName>
        <fullName evidence="6">DNA-binding transcriptional regulator, LysR family</fullName>
    </submittedName>
</protein>
<dbReference type="PANTHER" id="PTHR30118:SF15">
    <property type="entry name" value="TRANSCRIPTIONAL REGULATORY PROTEIN"/>
    <property type="match status" value="1"/>
</dbReference>
<dbReference type="PRINTS" id="PR00039">
    <property type="entry name" value="HTHLYSR"/>
</dbReference>
<dbReference type="Pfam" id="PF03466">
    <property type="entry name" value="LysR_substrate"/>
    <property type="match status" value="1"/>
</dbReference>
<dbReference type="InterPro" id="IPR000847">
    <property type="entry name" value="LysR_HTH_N"/>
</dbReference>
<dbReference type="Gene3D" id="1.10.10.10">
    <property type="entry name" value="Winged helix-like DNA-binding domain superfamily/Winged helix DNA-binding domain"/>
    <property type="match status" value="1"/>
</dbReference>
<accession>A0A1H1PD25</accession>
<dbReference type="OrthoDB" id="8717159at2"/>
<dbReference type="InterPro" id="IPR036390">
    <property type="entry name" value="WH_DNA-bd_sf"/>
</dbReference>
<evidence type="ECO:0000256" key="3">
    <source>
        <dbReference type="ARBA" id="ARBA00023125"/>
    </source>
</evidence>
<dbReference type="GO" id="GO:0003677">
    <property type="term" value="F:DNA binding"/>
    <property type="evidence" value="ECO:0007669"/>
    <property type="project" value="UniProtKB-KW"/>
</dbReference>
<gene>
    <name evidence="6" type="ORF">SAMN04488570_1109</name>
</gene>
<keyword evidence="7" id="KW-1185">Reference proteome</keyword>
<keyword evidence="4" id="KW-0804">Transcription</keyword>
<evidence type="ECO:0000256" key="4">
    <source>
        <dbReference type="ARBA" id="ARBA00023163"/>
    </source>
</evidence>
<dbReference type="PANTHER" id="PTHR30118">
    <property type="entry name" value="HTH-TYPE TRANSCRIPTIONAL REGULATOR LEUO-RELATED"/>
    <property type="match status" value="1"/>
</dbReference>
<keyword evidence="2" id="KW-0805">Transcription regulation</keyword>
<dbReference type="CDD" id="cd08417">
    <property type="entry name" value="PBP2_Nitroaromatics_like"/>
    <property type="match status" value="1"/>
</dbReference>
<sequence length="328" mass="35930">MLARVTSTGGPSTRNLDLNLLLALDALLQERNVTRAGARLGLSQPAVSAALARLRRHFGDELLHRTGNRYELTPLAEQLLSRITPALAAVTRVFDATPDFDPACSRREFTLVVSDYAATVLGDHLATIVATRAPGVRLRFQQQTPYHVGHALEVLRTVDGLVLPHGFLSDIPVVDLYEDTWVCVVAQDNPRVGEELTMDDVATLPWVVTYHQPTAFTPAAQQLRSIGVEPDVRIVVESFLAVPFLVAGTERVALLQRGLAERLAGAAGVRVLACPWDVVPLKEAFWWHPSLRADPAHRWLREVLAEAGRAASPIHEADGGPQQDLFPR</sequence>
<dbReference type="GO" id="GO:0003700">
    <property type="term" value="F:DNA-binding transcription factor activity"/>
    <property type="evidence" value="ECO:0007669"/>
    <property type="project" value="InterPro"/>
</dbReference>
<dbReference type="InterPro" id="IPR050389">
    <property type="entry name" value="LysR-type_TF"/>
</dbReference>
<organism evidence="6 7">
    <name type="scientific">Nocardioides scoriae</name>
    <dbReference type="NCBI Taxonomy" id="642780"/>
    <lineage>
        <taxon>Bacteria</taxon>
        <taxon>Bacillati</taxon>
        <taxon>Actinomycetota</taxon>
        <taxon>Actinomycetes</taxon>
        <taxon>Propionibacteriales</taxon>
        <taxon>Nocardioidaceae</taxon>
        <taxon>Nocardioides</taxon>
    </lineage>
</organism>
<comment type="similarity">
    <text evidence="1">Belongs to the LysR transcriptional regulatory family.</text>
</comment>
<dbReference type="SUPFAM" id="SSF53850">
    <property type="entry name" value="Periplasmic binding protein-like II"/>
    <property type="match status" value="1"/>
</dbReference>
<evidence type="ECO:0000256" key="2">
    <source>
        <dbReference type="ARBA" id="ARBA00023015"/>
    </source>
</evidence>
<dbReference type="InterPro" id="IPR036388">
    <property type="entry name" value="WH-like_DNA-bd_sf"/>
</dbReference>
<evidence type="ECO:0000313" key="6">
    <source>
        <dbReference type="EMBL" id="SDS09176.1"/>
    </source>
</evidence>
<dbReference type="AlphaFoldDB" id="A0A1H1PD25"/>
<dbReference type="Pfam" id="PF00126">
    <property type="entry name" value="HTH_1"/>
    <property type="match status" value="1"/>
</dbReference>
<dbReference type="SUPFAM" id="SSF46785">
    <property type="entry name" value="Winged helix' DNA-binding domain"/>
    <property type="match status" value="1"/>
</dbReference>
<dbReference type="EMBL" id="LT629757">
    <property type="protein sequence ID" value="SDS09176.1"/>
    <property type="molecule type" value="Genomic_DNA"/>
</dbReference>
<dbReference type="InterPro" id="IPR037402">
    <property type="entry name" value="YidZ_PBP2"/>
</dbReference>
<evidence type="ECO:0000313" key="7">
    <source>
        <dbReference type="Proteomes" id="UP000198859"/>
    </source>
</evidence>
<evidence type="ECO:0000256" key="1">
    <source>
        <dbReference type="ARBA" id="ARBA00009437"/>
    </source>
</evidence>
<dbReference type="STRING" id="642780.SAMN04488570_1109"/>
<proteinExistence type="inferred from homology"/>
<dbReference type="PROSITE" id="PS50931">
    <property type="entry name" value="HTH_LYSR"/>
    <property type="match status" value="1"/>
</dbReference>
<dbReference type="Proteomes" id="UP000198859">
    <property type="component" value="Chromosome I"/>
</dbReference>
<keyword evidence="3 6" id="KW-0238">DNA-binding</keyword>
<reference evidence="7" key="1">
    <citation type="submission" date="2016-10" db="EMBL/GenBank/DDBJ databases">
        <authorList>
            <person name="Varghese N."/>
            <person name="Submissions S."/>
        </authorList>
    </citation>
    <scope>NUCLEOTIDE SEQUENCE [LARGE SCALE GENOMIC DNA]</scope>
    <source>
        <strain evidence="7">DSM 22127</strain>
    </source>
</reference>
<name>A0A1H1PD25_9ACTN</name>
<evidence type="ECO:0000259" key="5">
    <source>
        <dbReference type="PROSITE" id="PS50931"/>
    </source>
</evidence>